<sequence>MSRALLITGATGKQGGAVVDALLARRSPDFKILAVTRNARSASAQRLAAKSSLIKLIEGNLNAVPSLFKAARETAGPLPIWGVYSVQVAMGKGATAESEIRQGKALIDESIQAGAKHFVYSSVERGGDARSWNNPTAVPHFQTKHQIEQYLRDMTNDDRKGSTMGWTILRPAIFMDSLQPGFVGKLFLTMLRDTIENKPLQWVATSDIGFFAAQAFTNPEAWNRKAVGLAGDELTLEELNKTFEKVTGRSAATTFSLLGKALKYGVPEIGNMVKWFKDEGYKADIAELKKTHPHIMSMEEWLRKSKFVANTY</sequence>
<comment type="caution">
    <text evidence="4">The sequence shown here is derived from an EMBL/GenBank/DDBJ whole genome shotgun (WGS) entry which is preliminary data.</text>
</comment>
<proteinExistence type="inferred from homology"/>
<reference evidence="4" key="2">
    <citation type="submission" date="2020-02" db="EMBL/GenBank/DDBJ databases">
        <title>Identification and distribution of gene clusters putatively required for synthesis of sphingolipid metabolism inhibitors in phylogenetically diverse species of the filamentous fungus Fusarium.</title>
        <authorList>
            <person name="Kim H.-S."/>
            <person name="Busman M."/>
            <person name="Brown D.W."/>
            <person name="Divon H."/>
            <person name="Uhlig S."/>
            <person name="Proctor R.H."/>
        </authorList>
    </citation>
    <scope>NUCLEOTIDE SEQUENCE</scope>
    <source>
        <strain evidence="4">NRRL 25174</strain>
    </source>
</reference>
<dbReference type="GO" id="GO:0005634">
    <property type="term" value="C:nucleus"/>
    <property type="evidence" value="ECO:0007669"/>
    <property type="project" value="TreeGrafter"/>
</dbReference>
<gene>
    <name evidence="4" type="ORF">FBEOM_14656</name>
</gene>
<keyword evidence="5" id="KW-1185">Reference proteome</keyword>
<accession>A0A9P5DRC5</accession>
<protein>
    <submittedName>
        <fullName evidence="4">Nucleoside-diphosphate-sugar epimerase family</fullName>
    </submittedName>
</protein>
<evidence type="ECO:0000256" key="2">
    <source>
        <dbReference type="ARBA" id="ARBA00022857"/>
    </source>
</evidence>
<dbReference type="PANTHER" id="PTHR42748">
    <property type="entry name" value="NITROGEN METABOLITE REPRESSION PROTEIN NMRA FAMILY MEMBER"/>
    <property type="match status" value="1"/>
</dbReference>
<feature type="domain" description="NmrA-like" evidence="3">
    <location>
        <begin position="3"/>
        <end position="302"/>
    </location>
</feature>
<dbReference type="Gene3D" id="3.40.50.720">
    <property type="entry name" value="NAD(P)-binding Rossmann-like Domain"/>
    <property type="match status" value="1"/>
</dbReference>
<name>A0A9P5DRC5_9HYPO</name>
<organism evidence="4 5">
    <name type="scientific">Fusarium beomiforme</name>
    <dbReference type="NCBI Taxonomy" id="44412"/>
    <lineage>
        <taxon>Eukaryota</taxon>
        <taxon>Fungi</taxon>
        <taxon>Dikarya</taxon>
        <taxon>Ascomycota</taxon>
        <taxon>Pezizomycotina</taxon>
        <taxon>Sordariomycetes</taxon>
        <taxon>Hypocreomycetidae</taxon>
        <taxon>Hypocreales</taxon>
        <taxon>Nectriaceae</taxon>
        <taxon>Fusarium</taxon>
        <taxon>Fusarium burgessii species complex</taxon>
    </lineage>
</organism>
<evidence type="ECO:0000313" key="4">
    <source>
        <dbReference type="EMBL" id="KAF4331588.1"/>
    </source>
</evidence>
<dbReference type="AlphaFoldDB" id="A0A9P5DRC5"/>
<dbReference type="Proteomes" id="UP000730481">
    <property type="component" value="Unassembled WGS sequence"/>
</dbReference>
<dbReference type="Pfam" id="PF05368">
    <property type="entry name" value="NmrA"/>
    <property type="match status" value="1"/>
</dbReference>
<dbReference type="InterPro" id="IPR008030">
    <property type="entry name" value="NmrA-like"/>
</dbReference>
<reference evidence="4" key="1">
    <citation type="journal article" date="2017" name="Mycologia">
        <title>Fusarium algeriense, sp. nov., a novel toxigenic crown rot pathogen of durum wheat from Algeria is nested in the Fusarium burgessii species complex.</title>
        <authorList>
            <person name="Laraba I."/>
            <person name="Keddad A."/>
            <person name="Boureghda H."/>
            <person name="Abdallah N."/>
            <person name="Vaughan M.M."/>
            <person name="Proctor R.H."/>
            <person name="Busman M."/>
            <person name="O'Donnell K."/>
        </authorList>
    </citation>
    <scope>NUCLEOTIDE SEQUENCE</scope>
    <source>
        <strain evidence="4">NRRL 25174</strain>
    </source>
</reference>
<keyword evidence="2" id="KW-0521">NADP</keyword>
<dbReference type="InterPro" id="IPR036291">
    <property type="entry name" value="NAD(P)-bd_dom_sf"/>
</dbReference>
<evidence type="ECO:0000259" key="3">
    <source>
        <dbReference type="Pfam" id="PF05368"/>
    </source>
</evidence>
<evidence type="ECO:0000256" key="1">
    <source>
        <dbReference type="ARBA" id="ARBA00006328"/>
    </source>
</evidence>
<dbReference type="Gene3D" id="3.90.25.10">
    <property type="entry name" value="UDP-galactose 4-epimerase, domain 1"/>
    <property type="match status" value="1"/>
</dbReference>
<comment type="similarity">
    <text evidence="1">Belongs to the NmrA-type oxidoreductase family.</text>
</comment>
<dbReference type="OrthoDB" id="9997102at2759"/>
<dbReference type="SUPFAM" id="SSF51735">
    <property type="entry name" value="NAD(P)-binding Rossmann-fold domains"/>
    <property type="match status" value="1"/>
</dbReference>
<evidence type="ECO:0000313" key="5">
    <source>
        <dbReference type="Proteomes" id="UP000730481"/>
    </source>
</evidence>
<dbReference type="PANTHER" id="PTHR42748:SF25">
    <property type="entry name" value="NMRA FAMILY PROTEIN"/>
    <property type="match status" value="1"/>
</dbReference>
<dbReference type="InterPro" id="IPR051164">
    <property type="entry name" value="NmrA-like_oxidored"/>
</dbReference>
<dbReference type="EMBL" id="PVQB02001619">
    <property type="protein sequence ID" value="KAF4331588.1"/>
    <property type="molecule type" value="Genomic_DNA"/>
</dbReference>
<dbReference type="CDD" id="cd05251">
    <property type="entry name" value="NmrA_like_SDR_a"/>
    <property type="match status" value="1"/>
</dbReference>